<dbReference type="STRING" id="83401.SAMN05421742_10460"/>
<keyword evidence="2" id="KW-1003">Cell membrane</keyword>
<dbReference type="GO" id="GO:0005886">
    <property type="term" value="C:plasma membrane"/>
    <property type="evidence" value="ECO:0007669"/>
    <property type="project" value="UniProtKB-SubCell"/>
</dbReference>
<evidence type="ECO:0000259" key="8">
    <source>
        <dbReference type="Pfam" id="PF06808"/>
    </source>
</evidence>
<evidence type="ECO:0000256" key="2">
    <source>
        <dbReference type="ARBA" id="ARBA00022475"/>
    </source>
</evidence>
<keyword evidence="10" id="KW-1185">Reference proteome</keyword>
<feature type="transmembrane region" description="Helical" evidence="7">
    <location>
        <begin position="6"/>
        <end position="26"/>
    </location>
</feature>
<feature type="transmembrane region" description="Helical" evidence="7">
    <location>
        <begin position="33"/>
        <end position="54"/>
    </location>
</feature>
<comment type="subunit">
    <text evidence="7">The complex comprises the extracytoplasmic solute receptor protein and the two transmembrane proteins.</text>
</comment>
<reference evidence="10" key="1">
    <citation type="submission" date="2016-10" db="EMBL/GenBank/DDBJ databases">
        <authorList>
            <person name="Varghese N."/>
            <person name="Submissions S."/>
        </authorList>
    </citation>
    <scope>NUCLEOTIDE SEQUENCE [LARGE SCALE GENOMIC DNA]</scope>
    <source>
        <strain evidence="10">930I</strain>
    </source>
</reference>
<gene>
    <name evidence="9" type="ORF">SAMN05421742_10460</name>
</gene>
<dbReference type="AlphaFoldDB" id="A0A1G7ZBM4"/>
<comment type="function">
    <text evidence="7">Part of the tripartite ATP-independent periplasmic (TRAP) transport system.</text>
</comment>
<dbReference type="EMBL" id="FNCV01000004">
    <property type="protein sequence ID" value="SDH06015.1"/>
    <property type="molecule type" value="Genomic_DNA"/>
</dbReference>
<name>A0A1G7ZBM4_9PROT</name>
<feature type="domain" description="TRAP C4-dicarboxylate transport system permease DctM subunit" evidence="8">
    <location>
        <begin position="11"/>
        <end position="422"/>
    </location>
</feature>
<keyword evidence="4 7" id="KW-0812">Transmembrane</keyword>
<evidence type="ECO:0000313" key="9">
    <source>
        <dbReference type="EMBL" id="SDH06015.1"/>
    </source>
</evidence>
<keyword evidence="7" id="KW-0813">Transport</keyword>
<dbReference type="PANTHER" id="PTHR33362">
    <property type="entry name" value="SIALIC ACID TRAP TRANSPORTER PERMEASE PROTEIN SIAT-RELATED"/>
    <property type="match status" value="1"/>
</dbReference>
<feature type="transmembrane region" description="Helical" evidence="7">
    <location>
        <begin position="60"/>
        <end position="78"/>
    </location>
</feature>
<evidence type="ECO:0000256" key="3">
    <source>
        <dbReference type="ARBA" id="ARBA00022519"/>
    </source>
</evidence>
<accession>A0A1G7ZBM4</accession>
<feature type="transmembrane region" description="Helical" evidence="7">
    <location>
        <begin position="280"/>
        <end position="298"/>
    </location>
</feature>
<dbReference type="PIRSF" id="PIRSF006066">
    <property type="entry name" value="HI0050"/>
    <property type="match status" value="1"/>
</dbReference>
<evidence type="ECO:0000256" key="6">
    <source>
        <dbReference type="ARBA" id="ARBA00023136"/>
    </source>
</evidence>
<comment type="similarity">
    <text evidence="7">Belongs to the TRAP transporter large permease family.</text>
</comment>
<keyword evidence="6 7" id="KW-0472">Membrane</keyword>
<dbReference type="PANTHER" id="PTHR33362:SF5">
    <property type="entry name" value="C4-DICARBOXYLATE TRAP TRANSPORTER LARGE PERMEASE PROTEIN DCTM"/>
    <property type="match status" value="1"/>
</dbReference>
<feature type="transmembrane region" description="Helical" evidence="7">
    <location>
        <begin position="319"/>
        <end position="350"/>
    </location>
</feature>
<dbReference type="InterPro" id="IPR004681">
    <property type="entry name" value="TRAP_DctM"/>
</dbReference>
<feature type="transmembrane region" description="Helical" evidence="7">
    <location>
        <begin position="141"/>
        <end position="165"/>
    </location>
</feature>
<evidence type="ECO:0000256" key="7">
    <source>
        <dbReference type="RuleBase" id="RU369079"/>
    </source>
</evidence>
<evidence type="ECO:0000313" key="10">
    <source>
        <dbReference type="Proteomes" id="UP000217076"/>
    </source>
</evidence>
<dbReference type="InterPro" id="IPR010656">
    <property type="entry name" value="DctM"/>
</dbReference>
<keyword evidence="3 7" id="KW-0997">Cell inner membrane</keyword>
<organism evidence="9 10">
    <name type="scientific">Roseospirillum parvum</name>
    <dbReference type="NCBI Taxonomy" id="83401"/>
    <lineage>
        <taxon>Bacteria</taxon>
        <taxon>Pseudomonadati</taxon>
        <taxon>Pseudomonadota</taxon>
        <taxon>Alphaproteobacteria</taxon>
        <taxon>Rhodospirillales</taxon>
        <taxon>Rhodospirillaceae</taxon>
        <taxon>Roseospirillum</taxon>
    </lineage>
</organism>
<evidence type="ECO:0000256" key="1">
    <source>
        <dbReference type="ARBA" id="ARBA00004429"/>
    </source>
</evidence>
<dbReference type="GO" id="GO:0022857">
    <property type="term" value="F:transmembrane transporter activity"/>
    <property type="evidence" value="ECO:0007669"/>
    <property type="project" value="UniProtKB-UniRule"/>
</dbReference>
<feature type="transmembrane region" description="Helical" evidence="7">
    <location>
        <begin position="249"/>
        <end position="268"/>
    </location>
</feature>
<dbReference type="NCBIfam" id="TIGR00786">
    <property type="entry name" value="dctM"/>
    <property type="match status" value="1"/>
</dbReference>
<keyword evidence="5 7" id="KW-1133">Transmembrane helix</keyword>
<dbReference type="OrthoDB" id="9790209at2"/>
<evidence type="ECO:0000256" key="4">
    <source>
        <dbReference type="ARBA" id="ARBA00022692"/>
    </source>
</evidence>
<sequence>MSSPLIGGLCLAAMLVLIALGCPVALAMALTGVVGFGLVVAAGPAVAMLGATPFESLAEYGFSPIPMFILMGVFAAKARLSGELFEGARRLFGAWPGGVALAAVASCGAFSAISGSSLATAAGMGRVALPEMARHGYAPGLAAGTVAAGGTLGIMIPPSIALLLYALITEQSVGDMFIAGIGPGLLGLALYGAAIVLMVGRNPTLARPGTATGWAEKLAGLKGLLPLVVIFAVVLGGIYGGLFTPTEAAAVGAFGTLCVALLRGLGWAGFKDALREALSLSAMVFFMIVGAQILGRFLSVSRISNELVQLVAELGLGPYAVLAGVLLLFIVLGCVMDSMAMMLLTVPVVFPLIESAGFDPVWFGILTVVAVEMGLITPPVGMNVFVIKTLLPQARMGTLYLGVLPFVLADVVRLLVLIAFPGVALWLVG</sequence>
<feature type="transmembrane region" description="Helical" evidence="7">
    <location>
        <begin position="362"/>
        <end position="387"/>
    </location>
</feature>
<feature type="transmembrane region" description="Helical" evidence="7">
    <location>
        <begin position="177"/>
        <end position="199"/>
    </location>
</feature>
<dbReference type="Pfam" id="PF06808">
    <property type="entry name" value="DctM"/>
    <property type="match status" value="1"/>
</dbReference>
<feature type="transmembrane region" description="Helical" evidence="7">
    <location>
        <begin position="99"/>
        <end position="121"/>
    </location>
</feature>
<proteinExistence type="inferred from homology"/>
<evidence type="ECO:0000256" key="5">
    <source>
        <dbReference type="ARBA" id="ARBA00022989"/>
    </source>
</evidence>
<comment type="subcellular location">
    <subcellularLocation>
        <location evidence="1 7">Cell inner membrane</location>
        <topology evidence="1 7">Multi-pass membrane protein</topology>
    </subcellularLocation>
</comment>
<feature type="transmembrane region" description="Helical" evidence="7">
    <location>
        <begin position="399"/>
        <end position="428"/>
    </location>
</feature>
<dbReference type="Proteomes" id="UP000217076">
    <property type="component" value="Unassembled WGS sequence"/>
</dbReference>
<dbReference type="RefSeq" id="WP_092617664.1">
    <property type="nucleotide sequence ID" value="NZ_FNCV01000004.1"/>
</dbReference>
<protein>
    <recommendedName>
        <fullName evidence="7">TRAP transporter large permease protein</fullName>
    </recommendedName>
</protein>
<feature type="transmembrane region" description="Helical" evidence="7">
    <location>
        <begin position="219"/>
        <end position="242"/>
    </location>
</feature>